<accession>A0A514D9B1</accession>
<organism evidence="1">
    <name type="scientific">Leviviridae sp</name>
    <dbReference type="NCBI Taxonomy" id="2027243"/>
    <lineage>
        <taxon>Viruses</taxon>
        <taxon>Riboviria</taxon>
        <taxon>Orthornavirae</taxon>
        <taxon>Lenarviricota</taxon>
        <taxon>Leviviricetes</taxon>
        <taxon>Norzivirales</taxon>
        <taxon>Fiersviridae</taxon>
    </lineage>
</organism>
<gene>
    <name evidence="1" type="ORF">H4BulkLitter22293_000002</name>
</gene>
<reference evidence="1" key="1">
    <citation type="submission" date="2019-05" db="EMBL/GenBank/DDBJ databases">
        <title>Metatranscriptomic reconstruction reveals RNA viruses with the potential to shape carbon cycling in soil.</title>
        <authorList>
            <person name="Starr E.P."/>
            <person name="Nuccio E."/>
            <person name="Pett-Ridge J."/>
            <person name="Banfield J.F."/>
            <person name="Firestone M.K."/>
        </authorList>
    </citation>
    <scope>NUCLEOTIDE SEQUENCE</scope>
    <source>
        <strain evidence="1">H4_Bulk_Litter_22_scaffold_293</strain>
    </source>
</reference>
<name>A0A514D9B1_9VIRU</name>
<dbReference type="EMBL" id="MN035344">
    <property type="protein sequence ID" value="QDH90201.1"/>
    <property type="molecule type" value="Genomic_RNA"/>
</dbReference>
<evidence type="ECO:0000313" key="1">
    <source>
        <dbReference type="EMBL" id="QDH90201.1"/>
    </source>
</evidence>
<protein>
    <submittedName>
        <fullName evidence="1">Uncharacterized protein</fullName>
    </submittedName>
</protein>
<proteinExistence type="predicted"/>
<sequence>MFVRNNTTCPICGRQASLEWVILGFDTASDLVTYQFNCWSCDGSWTCDIPIGAHLMMLDCALSAQKEDGFQSLRCDLSDFKANYLSWKADGDLRLRVGGLMWRTNYILRTTCDENRFGLNRAFLNGFSYLVGLKSDRRKKYSWDRFSRAVGL</sequence>